<dbReference type="Proteomes" id="UP000094389">
    <property type="component" value="Unassembled WGS sequence"/>
</dbReference>
<dbReference type="GeneID" id="30990667"/>
<evidence type="ECO:0000256" key="1">
    <source>
        <dbReference type="SAM" id="MobiDB-lite"/>
    </source>
</evidence>
<dbReference type="RefSeq" id="XP_020071926.1">
    <property type="nucleotide sequence ID" value="XM_020216271.1"/>
</dbReference>
<sequence length="286" mass="32298">MALRQSEKDKVLHNRIEPQRMLPEGTTVFVKSVIDINDIQLGVLCNDAPDISVEELKRLRVSLIEKYSMAKTSIEHSMIRYSRVVQDYQDLTNLLSDSTISKKREELTTILFTAKKCINELSKKKKEIEEINNYIGNFSGEVKVEFKEDELIKHFGDYADKVKESLIQTGTGDDAVYSLNADVSRPVPELVQLQQHLQRSVDEYTLSIKALTESYKEKVAKFNAIKRIMGIEDEPMADADQQVDDVELVGINDDDEQVIESGSDLDDEKVTETSGEGDDDIAGDSD</sequence>
<feature type="region of interest" description="Disordered" evidence="1">
    <location>
        <begin position="253"/>
        <end position="286"/>
    </location>
</feature>
<keyword evidence="3" id="KW-1185">Reference proteome</keyword>
<protein>
    <submittedName>
        <fullName evidence="2">Uncharacterized protein</fullName>
    </submittedName>
</protein>
<reference evidence="2 3" key="1">
    <citation type="journal article" date="2016" name="Proc. Natl. Acad. Sci. U.S.A.">
        <title>Comparative genomics of biotechnologically important yeasts.</title>
        <authorList>
            <person name="Riley R."/>
            <person name="Haridas S."/>
            <person name="Wolfe K.H."/>
            <person name="Lopes M.R."/>
            <person name="Hittinger C.T."/>
            <person name="Goeker M."/>
            <person name="Salamov A.A."/>
            <person name="Wisecaver J.H."/>
            <person name="Long T.M."/>
            <person name="Calvey C.H."/>
            <person name="Aerts A.L."/>
            <person name="Barry K.W."/>
            <person name="Choi C."/>
            <person name="Clum A."/>
            <person name="Coughlan A.Y."/>
            <person name="Deshpande S."/>
            <person name="Douglass A.P."/>
            <person name="Hanson S.J."/>
            <person name="Klenk H.-P."/>
            <person name="LaButti K.M."/>
            <person name="Lapidus A."/>
            <person name="Lindquist E.A."/>
            <person name="Lipzen A.M."/>
            <person name="Meier-Kolthoff J.P."/>
            <person name="Ohm R.A."/>
            <person name="Otillar R.P."/>
            <person name="Pangilinan J.L."/>
            <person name="Peng Y."/>
            <person name="Rokas A."/>
            <person name="Rosa C.A."/>
            <person name="Scheuner C."/>
            <person name="Sibirny A.A."/>
            <person name="Slot J.C."/>
            <person name="Stielow J.B."/>
            <person name="Sun H."/>
            <person name="Kurtzman C.P."/>
            <person name="Blackwell M."/>
            <person name="Grigoriev I.V."/>
            <person name="Jeffries T.W."/>
        </authorList>
    </citation>
    <scope>NUCLEOTIDE SEQUENCE [LARGE SCALE GENOMIC DNA]</scope>
    <source>
        <strain evidence="3">ATCC 18201 / CBS 1600 / BCRC 20928 / JCM 3617 / NBRC 0987 / NRRL Y-1542</strain>
    </source>
</reference>
<dbReference type="EMBL" id="KV453927">
    <property type="protein sequence ID" value="ODV74887.1"/>
    <property type="molecule type" value="Genomic_DNA"/>
</dbReference>
<organism evidence="2 3">
    <name type="scientific">Cyberlindnera jadinii (strain ATCC 18201 / CBS 1600 / BCRC 20928 / JCM 3617 / NBRC 0987 / NRRL Y-1542)</name>
    <name type="common">Torula yeast</name>
    <name type="synonym">Candida utilis</name>
    <dbReference type="NCBI Taxonomy" id="983966"/>
    <lineage>
        <taxon>Eukaryota</taxon>
        <taxon>Fungi</taxon>
        <taxon>Dikarya</taxon>
        <taxon>Ascomycota</taxon>
        <taxon>Saccharomycotina</taxon>
        <taxon>Saccharomycetes</taxon>
        <taxon>Phaffomycetales</taxon>
        <taxon>Phaffomycetaceae</taxon>
        <taxon>Cyberlindnera</taxon>
    </lineage>
</organism>
<dbReference type="AlphaFoldDB" id="A0A1E4S5R9"/>
<dbReference type="OMA" id="SERIMKW"/>
<evidence type="ECO:0000313" key="2">
    <source>
        <dbReference type="EMBL" id="ODV74887.1"/>
    </source>
</evidence>
<evidence type="ECO:0000313" key="3">
    <source>
        <dbReference type="Proteomes" id="UP000094389"/>
    </source>
</evidence>
<accession>A0A1E4S5R9</accession>
<name>A0A1E4S5R9_CYBJN</name>
<gene>
    <name evidence="2" type="ORF">CYBJADRAFT_171895</name>
</gene>
<proteinExistence type="predicted"/>